<evidence type="ECO:0000313" key="1">
    <source>
        <dbReference type="Ensembl" id="ENSSHBP00005021785.1"/>
    </source>
</evidence>
<dbReference type="InParanoid" id="A0A672V5A3"/>
<organism evidence="1 2">
    <name type="scientific">Strigops habroptila</name>
    <name type="common">Kakapo</name>
    <dbReference type="NCBI Taxonomy" id="2489341"/>
    <lineage>
        <taxon>Eukaryota</taxon>
        <taxon>Metazoa</taxon>
        <taxon>Chordata</taxon>
        <taxon>Craniata</taxon>
        <taxon>Vertebrata</taxon>
        <taxon>Euteleostomi</taxon>
        <taxon>Archelosauria</taxon>
        <taxon>Archosauria</taxon>
        <taxon>Dinosauria</taxon>
        <taxon>Saurischia</taxon>
        <taxon>Theropoda</taxon>
        <taxon>Coelurosauria</taxon>
        <taxon>Aves</taxon>
        <taxon>Neognathae</taxon>
        <taxon>Neoaves</taxon>
        <taxon>Telluraves</taxon>
        <taxon>Australaves</taxon>
        <taxon>Psittaciformes</taxon>
        <taxon>Psittacidae</taxon>
        <taxon>Strigops</taxon>
    </lineage>
</organism>
<proteinExistence type="predicted"/>
<dbReference type="AlphaFoldDB" id="A0A672V5A3"/>
<keyword evidence="2" id="KW-1185">Reference proteome</keyword>
<reference evidence="1" key="3">
    <citation type="submission" date="2025-09" db="UniProtKB">
        <authorList>
            <consortium name="Ensembl"/>
        </authorList>
    </citation>
    <scope>IDENTIFICATION</scope>
</reference>
<dbReference type="Ensembl" id="ENSSHBT00005025982.1">
    <property type="protein sequence ID" value="ENSSHBP00005021785.1"/>
    <property type="gene ID" value="ENSSHBG00005018437.1"/>
</dbReference>
<dbReference type="Proteomes" id="UP000472266">
    <property type="component" value="Chromosome 15"/>
</dbReference>
<reference evidence="1" key="2">
    <citation type="submission" date="2025-08" db="UniProtKB">
        <authorList>
            <consortium name="Ensembl"/>
        </authorList>
    </citation>
    <scope>IDENTIFICATION</scope>
</reference>
<sequence>MASPVPLDAVAELWNWEAQLLGAVQCRVKVKRPFLSRNMRKHIKNHLENLTRAHLSLTQKCFGSTREGFCVQNPL</sequence>
<accession>A0A672V5A3</accession>
<name>A0A672V5A3_STRHB</name>
<evidence type="ECO:0000313" key="2">
    <source>
        <dbReference type="Proteomes" id="UP000472266"/>
    </source>
</evidence>
<reference evidence="1 2" key="1">
    <citation type="submission" date="2019-11" db="EMBL/GenBank/DDBJ databases">
        <title>Strigops habroptila (kakapo) genome, bStrHab1, primary haplotype, v2.</title>
        <authorList>
            <person name="Jarvis E.D."/>
            <person name="Howard J."/>
            <person name="Rhie A."/>
            <person name="Phillippy A."/>
            <person name="Korlach J."/>
            <person name="Digby A."/>
            <person name="Iorns D."/>
            <person name="Eason D."/>
            <person name="Robertson B."/>
            <person name="Raemaekers T."/>
            <person name="Howe K."/>
            <person name="Lewin H."/>
            <person name="Damas J."/>
            <person name="Hastie A."/>
            <person name="Tracey A."/>
            <person name="Chow W."/>
            <person name="Fedrigo O."/>
        </authorList>
    </citation>
    <scope>NUCLEOTIDE SEQUENCE [LARGE SCALE GENOMIC DNA]</scope>
</reference>
<protein>
    <submittedName>
        <fullName evidence="1">Uncharacterized protein</fullName>
    </submittedName>
</protein>